<feature type="region of interest" description="Disordered" evidence="6">
    <location>
        <begin position="1320"/>
        <end position="1372"/>
    </location>
</feature>
<evidence type="ECO:0000256" key="2">
    <source>
        <dbReference type="ARBA" id="ARBA00022737"/>
    </source>
</evidence>
<sequence length="1561" mass="165807">MVIRDLALVHHDGSSVTMETGKPGLASAPMHISSVAAQAESRMDVQAPLTAVYIHTLPALPAQPYRQPPAAVREPATLHLAAPPLYSKEAIPFLTLHFAGELQPQPGLSTAAAAPSARLKSVGKHVCPHCGRDCMKPSVLEKHLRCHTGERPYPCTTCGVSFKTQSNLYKHRRTQAHARLSSESEQSSVGSLDSSSREAGASSWSLDEHGEESGCMDRDPGLPATDNMSTKSITKIYPQASVSEQSRPNLSGHNKEQNELKNTLKADEMHSVGSGKPALSVGRHLTLQRQEATLFSKQWESSLSRGKSQSHESTDSGFSESSDHYLSPSSVLPEQSQDSLSEPTKETPEATTCAETGSGGPEPKDAVRKQEQKTLEERISKLISENTAVVEDKQLENVRPRKTVLSKQGSIDLPMPYTYKDSFHFEMRSSQTSGSNFNRKPALYSSVPTQRSSTVEHAPLTRSNSLPFSVTLLQPESSSPAPSRNSDFVTLVRRGSSGQINPAAFTVRPMNQHSSAHRPLVRQTAVDCNHAADGLLPNSSVEEASGSFSGDMDSADICGEPSNRKFRRKKAQKFAYNKWYMYGGGTFKKLYSPEKSSENSGIKGRKCSTNPEHDGLKRLTTGQKETVTVCGSAGNFSHSGSPPGHLDPPAAALPPVSALDLNRQTRTVMAPLRRNLSLSVLPSLSTGPAVSLRADGGTRTEAGDGTDEGKHSGSASQLPGPHIPSNRKKQRTDCKITCALELDASPVSGTYPAPSVPAVTPQQGTNVTYINLNGTPSHSRLEAAPFPLGRVSGTSASPAVSVTSPAKSSFLPKYQLKLPSAAEAASTPPPPPQDKCTADFTSTASAAQSEAAPVTTCAPSGGESAAASPVTTTHHQLLLPRRVTALCHNLTSSLAVTHRQFASATKTTSCLQDHQAGLCRAGPGLPLTSAAATAFSHLPYLSPNPASPQLPAASHGLSSAGPDAAVAPCHAVPLDQVQPAPQSVFHVQTADLQICLQIISDEQLALIEPQIERPSGPGLSQELADSVQNRVQSSAAADSTVDTRPGQKQMDQSERLLRKTPPLSARFGKPSLHLAEGSVSSQAPVPAAPSISPEALRPLLHPHGYALVNMEPRGSAGGLMSAHASSGGVKSERSQTSEEAQASLSVSCRSDERVQHEAGGSASCQHRLHVSSPSQKNLETERLDEGFQQRPENEGDSLKAAGEAWGSGRMEGGQRMCQGPGGAQLSSCSHQLEAAFSEAPFKQEDVGRGRAAPLNESQELMCLVPSQKGQFTFEPSNTERPRDVLDIHATTHNTNTGLLEGATPRLRENMDQALKHHQADNLHPGQEGGQDAGPGGAETSGGTITDNPPGLRQRAESDCREEAMGEDREVITNSWLSEQHLLRLSHTGSGMSEYPPQSPKQAPSSDTTPPPVQETPDGLTQQVCERTAKHHPSCQSSSNAESLSSGEQSVFSGLEPAETPGHQLVYGDAPVGKYSCGQQLLSGSRLNTSHPADAGRDIRSPPKTLASPEHVSQECGAASELLQLCQPVEALRPLLSCQDFGQDFSRDSSSSDDEGKLIIEL</sequence>
<evidence type="ECO:0000259" key="7">
    <source>
        <dbReference type="PROSITE" id="PS50157"/>
    </source>
</evidence>
<keyword evidence="1" id="KW-0479">Metal-binding</keyword>
<dbReference type="FunFam" id="3.30.160.60:FF:000710">
    <property type="entry name" value="Zinc finger protein 768"/>
    <property type="match status" value="1"/>
</dbReference>
<feature type="compositionally biased region" description="Basic and acidic residues" evidence="6">
    <location>
        <begin position="1353"/>
        <end position="1370"/>
    </location>
</feature>
<feature type="domain" description="C2H2-type" evidence="7">
    <location>
        <begin position="153"/>
        <end position="182"/>
    </location>
</feature>
<feature type="compositionally biased region" description="Polar residues" evidence="6">
    <location>
        <begin position="1026"/>
        <end position="1042"/>
    </location>
</feature>
<dbReference type="SMART" id="SM00355">
    <property type="entry name" value="ZnF_C2H2"/>
    <property type="match status" value="2"/>
</dbReference>
<accession>A0A672I3H5</accession>
<feature type="compositionally biased region" description="Basic and acidic residues" evidence="6">
    <location>
        <begin position="206"/>
        <end position="220"/>
    </location>
</feature>
<feature type="compositionally biased region" description="Basic and acidic residues" evidence="6">
    <location>
        <begin position="696"/>
        <end position="711"/>
    </location>
</feature>
<dbReference type="PANTHER" id="PTHR47166:SF1">
    <property type="entry name" value="ZINC FINGER PROTEIN 831"/>
    <property type="match status" value="1"/>
</dbReference>
<dbReference type="PROSITE" id="PS00028">
    <property type="entry name" value="ZINC_FINGER_C2H2_1"/>
    <property type="match status" value="2"/>
</dbReference>
<dbReference type="GO" id="GO:0008270">
    <property type="term" value="F:zinc ion binding"/>
    <property type="evidence" value="ECO:0007669"/>
    <property type="project" value="UniProtKB-KW"/>
</dbReference>
<dbReference type="InterPro" id="IPR036236">
    <property type="entry name" value="Znf_C2H2_sf"/>
</dbReference>
<feature type="region of interest" description="Disordered" evidence="6">
    <location>
        <begin position="593"/>
        <end position="617"/>
    </location>
</feature>
<keyword evidence="2" id="KW-0677">Repeat</keyword>
<feature type="region of interest" description="Disordered" evidence="6">
    <location>
        <begin position="1117"/>
        <end position="1198"/>
    </location>
</feature>
<feature type="region of interest" description="Disordered" evidence="6">
    <location>
        <begin position="534"/>
        <end position="564"/>
    </location>
</feature>
<feature type="region of interest" description="Disordered" evidence="6">
    <location>
        <begin position="1387"/>
        <end position="1456"/>
    </location>
</feature>
<evidence type="ECO:0000256" key="1">
    <source>
        <dbReference type="ARBA" id="ARBA00022723"/>
    </source>
</evidence>
<reference evidence="8" key="2">
    <citation type="submission" date="2025-08" db="UniProtKB">
        <authorList>
            <consortium name="Ensembl"/>
        </authorList>
    </citation>
    <scope>IDENTIFICATION</scope>
</reference>
<evidence type="ECO:0000313" key="8">
    <source>
        <dbReference type="Ensembl" id="ENSSFAP00005035772.1"/>
    </source>
</evidence>
<dbReference type="Gene3D" id="3.30.160.60">
    <property type="entry name" value="Classic Zinc Finger"/>
    <property type="match status" value="2"/>
</dbReference>
<feature type="region of interest" description="Disordered" evidence="6">
    <location>
        <begin position="821"/>
        <end position="869"/>
    </location>
</feature>
<reference evidence="8" key="3">
    <citation type="submission" date="2025-09" db="UniProtKB">
        <authorList>
            <consortium name="Ensembl"/>
        </authorList>
    </citation>
    <scope>IDENTIFICATION</scope>
</reference>
<dbReference type="InParanoid" id="A0A672I3H5"/>
<feature type="compositionally biased region" description="Polar residues" evidence="6">
    <location>
        <begin position="327"/>
        <end position="342"/>
    </location>
</feature>
<feature type="region of interest" description="Disordered" evidence="6">
    <location>
        <begin position="686"/>
        <end position="731"/>
    </location>
</feature>
<evidence type="ECO:0000256" key="3">
    <source>
        <dbReference type="ARBA" id="ARBA00022771"/>
    </source>
</evidence>
<dbReference type="PROSITE" id="PS50157">
    <property type="entry name" value="ZINC_FINGER_C2H2_2"/>
    <property type="match status" value="2"/>
</dbReference>
<reference evidence="8" key="1">
    <citation type="submission" date="2019-06" db="EMBL/GenBank/DDBJ databases">
        <authorList>
            <consortium name="Wellcome Sanger Institute Data Sharing"/>
        </authorList>
    </citation>
    <scope>NUCLEOTIDE SEQUENCE [LARGE SCALE GENOMIC DNA]</scope>
</reference>
<evidence type="ECO:0000256" key="4">
    <source>
        <dbReference type="ARBA" id="ARBA00022833"/>
    </source>
</evidence>
<feature type="compositionally biased region" description="Basic and acidic residues" evidence="6">
    <location>
        <begin position="1178"/>
        <end position="1197"/>
    </location>
</feature>
<feature type="compositionally biased region" description="Polar residues" evidence="6">
    <location>
        <begin position="1137"/>
        <end position="1148"/>
    </location>
</feature>
<evidence type="ECO:0000256" key="5">
    <source>
        <dbReference type="PROSITE-ProRule" id="PRU00042"/>
    </source>
</evidence>
<feature type="region of interest" description="Disordered" evidence="6">
    <location>
        <begin position="1483"/>
        <end position="1506"/>
    </location>
</feature>
<evidence type="ECO:0000313" key="9">
    <source>
        <dbReference type="Proteomes" id="UP000472267"/>
    </source>
</evidence>
<keyword evidence="9" id="KW-1185">Reference proteome</keyword>
<feature type="compositionally biased region" description="Polar residues" evidence="6">
    <location>
        <begin position="537"/>
        <end position="548"/>
    </location>
</feature>
<organism evidence="8 9">
    <name type="scientific">Salarias fasciatus</name>
    <name type="common">Jewelled blenny</name>
    <name type="synonym">Blennius fasciatus</name>
    <dbReference type="NCBI Taxonomy" id="181472"/>
    <lineage>
        <taxon>Eukaryota</taxon>
        <taxon>Metazoa</taxon>
        <taxon>Chordata</taxon>
        <taxon>Craniata</taxon>
        <taxon>Vertebrata</taxon>
        <taxon>Euteleostomi</taxon>
        <taxon>Actinopterygii</taxon>
        <taxon>Neopterygii</taxon>
        <taxon>Teleostei</taxon>
        <taxon>Neoteleostei</taxon>
        <taxon>Acanthomorphata</taxon>
        <taxon>Ovalentaria</taxon>
        <taxon>Blenniimorphae</taxon>
        <taxon>Blenniiformes</taxon>
        <taxon>Blennioidei</taxon>
        <taxon>Blenniidae</taxon>
        <taxon>Salariinae</taxon>
        <taxon>Salarias</taxon>
    </lineage>
</organism>
<proteinExistence type="predicted"/>
<feature type="compositionally biased region" description="Low complexity" evidence="6">
    <location>
        <begin position="1433"/>
        <end position="1449"/>
    </location>
</feature>
<feature type="compositionally biased region" description="Polar residues" evidence="6">
    <location>
        <begin position="298"/>
        <end position="307"/>
    </location>
</feature>
<evidence type="ECO:0000256" key="6">
    <source>
        <dbReference type="SAM" id="MobiDB-lite"/>
    </source>
</evidence>
<dbReference type="InterPro" id="IPR013087">
    <property type="entry name" value="Znf_C2H2_type"/>
</dbReference>
<name>A0A672I3H5_SALFA</name>
<feature type="compositionally biased region" description="Low complexity" evidence="6">
    <location>
        <begin position="841"/>
        <end position="869"/>
    </location>
</feature>
<keyword evidence="4" id="KW-0862">Zinc</keyword>
<feature type="compositionally biased region" description="Low complexity" evidence="6">
    <location>
        <begin position="181"/>
        <end position="205"/>
    </location>
</feature>
<feature type="region of interest" description="Disordered" evidence="6">
    <location>
        <begin position="1012"/>
        <end position="1069"/>
    </location>
</feature>
<dbReference type="PANTHER" id="PTHR47166">
    <property type="entry name" value="ZINC FINGER PROTEIN 831"/>
    <property type="match status" value="1"/>
</dbReference>
<dbReference type="SUPFAM" id="SSF57667">
    <property type="entry name" value="beta-beta-alpha zinc fingers"/>
    <property type="match status" value="1"/>
</dbReference>
<keyword evidence="3 5" id="KW-0863">Zinc-finger</keyword>
<feature type="region of interest" description="Disordered" evidence="6">
    <location>
        <begin position="634"/>
        <end position="653"/>
    </location>
</feature>
<dbReference type="Proteomes" id="UP000472267">
    <property type="component" value="Chromosome 5"/>
</dbReference>
<dbReference type="Pfam" id="PF00096">
    <property type="entry name" value="zf-C2H2"/>
    <property type="match status" value="1"/>
</dbReference>
<dbReference type="Ensembl" id="ENSSFAT00005037120.1">
    <property type="protein sequence ID" value="ENSSFAP00005035772.1"/>
    <property type="gene ID" value="ENSSFAG00005018118.1"/>
</dbReference>
<feature type="domain" description="C2H2-type" evidence="7">
    <location>
        <begin position="125"/>
        <end position="152"/>
    </location>
</feature>
<protein>
    <submittedName>
        <fullName evidence="8">Uncharacterized LOC115388452</fullName>
    </submittedName>
</protein>
<feature type="region of interest" description="Disordered" evidence="6">
    <location>
        <begin position="298"/>
        <end position="373"/>
    </location>
</feature>
<feature type="region of interest" description="Disordered" evidence="6">
    <location>
        <begin position="173"/>
        <end position="228"/>
    </location>
</feature>
<feature type="compositionally biased region" description="Gly residues" evidence="6">
    <location>
        <begin position="1326"/>
        <end position="1339"/>
    </location>
</feature>
<feature type="compositionally biased region" description="Basic and acidic residues" evidence="6">
    <location>
        <begin position="362"/>
        <end position="373"/>
    </location>
</feature>
<gene>
    <name evidence="8" type="primary">znf831</name>
</gene>